<comment type="cofactor">
    <cofactor evidence="1 4">
        <name>pyridoxal 5'-phosphate</name>
        <dbReference type="ChEBI" id="CHEBI:597326"/>
    </cofactor>
</comment>
<dbReference type="SUPFAM" id="SSF53383">
    <property type="entry name" value="PLP-dependent transferases"/>
    <property type="match status" value="1"/>
</dbReference>
<evidence type="ECO:0000313" key="6">
    <source>
        <dbReference type="EMBL" id="ABK14590.1"/>
    </source>
</evidence>
<dbReference type="NCBIfam" id="NF006756">
    <property type="entry name" value="PRK09276.1"/>
    <property type="match status" value="1"/>
</dbReference>
<dbReference type="EC" id="2.6.1.-" evidence="4"/>
<evidence type="ECO:0000259" key="5">
    <source>
        <dbReference type="Pfam" id="PF00155"/>
    </source>
</evidence>
<dbReference type="GO" id="GO:0030170">
    <property type="term" value="F:pyridoxal phosphate binding"/>
    <property type="evidence" value="ECO:0007669"/>
    <property type="project" value="InterPro"/>
</dbReference>
<dbReference type="InterPro" id="IPR015424">
    <property type="entry name" value="PyrdxlP-dep_Trfase"/>
</dbReference>
<dbReference type="GO" id="GO:0008483">
    <property type="term" value="F:transaminase activity"/>
    <property type="evidence" value="ECO:0007669"/>
    <property type="project" value="UniProtKB-KW"/>
</dbReference>
<sequence length="384" mass="42596">MYADRIKSLPPYLFAEIDGIKKRARDSGVDVIDLSVGDPDIPTPEHIVKEMCEAVKRPANHQYPSYEGKIEFREAVAEWYRDLFGVDLDPSTEILTLIGSKEGLAHAPLAFVNPGEIVLVPDPAYTVYSTAVMFAGGIPERMPLLKKNSFLPDLGSIRARLEQDPDWRPRLIFLNYPNNPTGAVAGIDFFRELVDLAREYGILVMHDNPYSEIYFDGRPPSILQVPGARDVAVEFHSLSKTYNMTGWRIGMVSGSSRIIEGIGKVKSNIDSGNFGAVQDAGIAALRSPPEVVDGLRAVYRERIEILHSALCDIGLELSKPKATFYLWAWTGGDSREYAKMLLEKTGIVVTPGVGFGEHGEGYIRLSVTQPTERIEMAAERLRNL</sequence>
<evidence type="ECO:0000256" key="1">
    <source>
        <dbReference type="ARBA" id="ARBA00001933"/>
    </source>
</evidence>
<dbReference type="Gene3D" id="3.90.1150.10">
    <property type="entry name" value="Aspartate Aminotransferase, domain 1"/>
    <property type="match status" value="1"/>
</dbReference>
<dbReference type="EMBL" id="CP000477">
    <property type="protein sequence ID" value="ABK14590.1"/>
    <property type="molecule type" value="Genomic_DNA"/>
</dbReference>
<dbReference type="Pfam" id="PF00155">
    <property type="entry name" value="Aminotran_1_2"/>
    <property type="match status" value="1"/>
</dbReference>
<dbReference type="InterPro" id="IPR015422">
    <property type="entry name" value="PyrdxlP-dep_Trfase_small"/>
</dbReference>
<accession>A0B7B6</accession>
<evidence type="ECO:0000313" key="7">
    <source>
        <dbReference type="Proteomes" id="UP000000674"/>
    </source>
</evidence>
<dbReference type="Gene3D" id="3.40.640.10">
    <property type="entry name" value="Type I PLP-dependent aspartate aminotransferase-like (Major domain)"/>
    <property type="match status" value="1"/>
</dbReference>
<keyword evidence="3 4" id="KW-0808">Transferase</keyword>
<dbReference type="InterPro" id="IPR004838">
    <property type="entry name" value="NHTrfase_class1_PyrdxlP-BS"/>
</dbReference>
<dbReference type="Proteomes" id="UP000000674">
    <property type="component" value="Chromosome"/>
</dbReference>
<dbReference type="AlphaFoldDB" id="A0B7B6"/>
<dbReference type="PANTHER" id="PTHR42832:SF3">
    <property type="entry name" value="L-GLUTAMINE--4-(METHYLSULFANYL)-2-OXOBUTANOATE AMINOTRANSFERASE"/>
    <property type="match status" value="1"/>
</dbReference>
<dbReference type="PROSITE" id="PS00105">
    <property type="entry name" value="AA_TRANSFER_CLASS_1"/>
    <property type="match status" value="1"/>
</dbReference>
<dbReference type="GeneID" id="4461988"/>
<dbReference type="STRING" id="349307.Mthe_0801"/>
<dbReference type="PANTHER" id="PTHR42832">
    <property type="entry name" value="AMINO ACID AMINOTRANSFERASE"/>
    <property type="match status" value="1"/>
</dbReference>
<dbReference type="KEGG" id="mtp:Mthe_0801"/>
<dbReference type="InterPro" id="IPR004839">
    <property type="entry name" value="Aminotransferase_I/II_large"/>
</dbReference>
<comment type="similarity">
    <text evidence="4">Belongs to the class-I pyridoxal-phosphate-dependent aminotransferase family.</text>
</comment>
<proteinExistence type="inferred from homology"/>
<dbReference type="OrthoDB" id="372018at2157"/>
<dbReference type="InterPro" id="IPR050881">
    <property type="entry name" value="LL-DAP_aminotransferase"/>
</dbReference>
<gene>
    <name evidence="6" type="ordered locus">Mthe_0801</name>
</gene>
<protein>
    <recommendedName>
        <fullName evidence="4">Aminotransferase</fullName>
        <ecNumber evidence="4">2.6.1.-</ecNumber>
    </recommendedName>
</protein>
<dbReference type="CDD" id="cd00609">
    <property type="entry name" value="AAT_like"/>
    <property type="match status" value="1"/>
</dbReference>
<organism evidence="6 7">
    <name type="scientific">Methanothrix thermoacetophila (strain DSM 6194 / JCM 14653 / NBRC 101360 / PT)</name>
    <name type="common">Methanosaeta thermophila</name>
    <dbReference type="NCBI Taxonomy" id="349307"/>
    <lineage>
        <taxon>Archaea</taxon>
        <taxon>Methanobacteriati</taxon>
        <taxon>Methanobacteriota</taxon>
        <taxon>Stenosarchaea group</taxon>
        <taxon>Methanomicrobia</taxon>
        <taxon>Methanotrichales</taxon>
        <taxon>Methanotrichaceae</taxon>
        <taxon>Methanothrix</taxon>
    </lineage>
</organism>
<evidence type="ECO:0000256" key="3">
    <source>
        <dbReference type="ARBA" id="ARBA00022679"/>
    </source>
</evidence>
<evidence type="ECO:0000256" key="2">
    <source>
        <dbReference type="ARBA" id="ARBA00022576"/>
    </source>
</evidence>
<name>A0B7B6_METTP</name>
<keyword evidence="7" id="KW-1185">Reference proteome</keyword>
<feature type="domain" description="Aminotransferase class I/classII large" evidence="5">
    <location>
        <begin position="30"/>
        <end position="381"/>
    </location>
</feature>
<dbReference type="InterPro" id="IPR015421">
    <property type="entry name" value="PyrdxlP-dep_Trfase_major"/>
</dbReference>
<evidence type="ECO:0000256" key="4">
    <source>
        <dbReference type="RuleBase" id="RU000481"/>
    </source>
</evidence>
<reference evidence="6 7" key="1">
    <citation type="submission" date="2006-10" db="EMBL/GenBank/DDBJ databases">
        <title>Complete sequence of Methanosaeta thermophila PT.</title>
        <authorList>
            <consortium name="US DOE Joint Genome Institute"/>
            <person name="Copeland A."/>
            <person name="Lucas S."/>
            <person name="Lapidus A."/>
            <person name="Barry K."/>
            <person name="Detter J.C."/>
            <person name="Glavina del Rio T."/>
            <person name="Hammon N."/>
            <person name="Israni S."/>
            <person name="Pitluck S."/>
            <person name="Chain P."/>
            <person name="Malfatti S."/>
            <person name="Shin M."/>
            <person name="Vergez L."/>
            <person name="Schmutz J."/>
            <person name="Larimer F."/>
            <person name="Land M."/>
            <person name="Hauser L."/>
            <person name="Kyrpides N."/>
            <person name="Kim E."/>
            <person name="Smith K.S."/>
            <person name="Ingram-Smith C."/>
            <person name="Richardson P."/>
        </authorList>
    </citation>
    <scope>NUCLEOTIDE SEQUENCE [LARGE SCALE GENOMIC DNA]</scope>
    <source>
        <strain evidence="7">DSM 6194 / JCM 14653 / NBRC 101360 / PT</strain>
    </source>
</reference>
<dbReference type="RefSeq" id="WP_011695986.1">
    <property type="nucleotide sequence ID" value="NC_008553.1"/>
</dbReference>
<dbReference type="HOGENOM" id="CLU_017584_4_5_2"/>
<keyword evidence="2 4" id="KW-0032">Aminotransferase</keyword>